<dbReference type="AlphaFoldDB" id="A0A4Q9ND88"/>
<dbReference type="GO" id="GO:0022857">
    <property type="term" value="F:transmembrane transporter activity"/>
    <property type="evidence" value="ECO:0007669"/>
    <property type="project" value="InterPro"/>
</dbReference>
<dbReference type="FunFam" id="1.20.1250.20:FF:000018">
    <property type="entry name" value="MFS transporter permease"/>
    <property type="match status" value="1"/>
</dbReference>
<dbReference type="PANTHER" id="PTHR43791">
    <property type="entry name" value="PERMEASE-RELATED"/>
    <property type="match status" value="1"/>
</dbReference>
<dbReference type="InterPro" id="IPR011701">
    <property type="entry name" value="MFS"/>
</dbReference>
<gene>
    <name evidence="6" type="ORF">BD310DRAFT_832838</name>
</gene>
<organism evidence="6 7">
    <name type="scientific">Dichomitus squalens</name>
    <dbReference type="NCBI Taxonomy" id="114155"/>
    <lineage>
        <taxon>Eukaryota</taxon>
        <taxon>Fungi</taxon>
        <taxon>Dikarya</taxon>
        <taxon>Basidiomycota</taxon>
        <taxon>Agaricomycotina</taxon>
        <taxon>Agaricomycetes</taxon>
        <taxon>Polyporales</taxon>
        <taxon>Polyporaceae</taxon>
        <taxon>Dichomitus</taxon>
    </lineage>
</organism>
<keyword evidence="7" id="KW-1185">Reference proteome</keyword>
<keyword evidence="3" id="KW-0812">Transmembrane</keyword>
<keyword evidence="2" id="KW-0813">Transport</keyword>
<sequence>MSKRPEQIGEKERVEEIVVEVLVEDLCERSASLKEEERRLVRKLDRRIMPMLGLMYLFAALDRTNLGNARLQGLPQDILHGDPTGVLFDWANSAFYFSYVTCQVPALITSKLYPPRIWLGCTVIGWGLMSTLMATTSNFPSLMVARLALGAFEAGFSPGFPLYLSLFYTREEFGLRTAGWYMFAAVAGAFGGLVAFGVQHVHAAIANWRLLFIIEGIPSILLGILALVILPDRPEETPVLTEREREIAVERMNRGGSADVGRMIQKKHIPIAFRDWKIYAAGVMFFAGNCALSGIQGFLPTIIASFGFTNAIAQILTVPPYAVAALLLCVTTYASDRVQRRGVFLFGVNTLAGVGYILLLTVPFNIHVRYFATFCTTAGTISTIALILTWFSHNLGSETKKAAGMPLYMSIGHCGSILGSHLFPTTDAPRYLKGFAVTCGLIFLCATIALAVSGYYTWENRRRDHMYGKPNHATPVDVSELADEAPNFRYTP</sequence>
<evidence type="ECO:0000256" key="3">
    <source>
        <dbReference type="ARBA" id="ARBA00022692"/>
    </source>
</evidence>
<dbReference type="PROSITE" id="PS50850">
    <property type="entry name" value="MFS"/>
    <property type="match status" value="1"/>
</dbReference>
<evidence type="ECO:0000256" key="5">
    <source>
        <dbReference type="ARBA" id="ARBA00023136"/>
    </source>
</evidence>
<keyword evidence="4" id="KW-1133">Transmembrane helix</keyword>
<dbReference type="FunFam" id="1.20.1250.20:FF:000013">
    <property type="entry name" value="MFS general substrate transporter"/>
    <property type="match status" value="1"/>
</dbReference>
<dbReference type="PANTHER" id="PTHR43791:SF36">
    <property type="entry name" value="TRANSPORTER, PUTATIVE (AFU_ORTHOLOGUE AFUA_6G08340)-RELATED"/>
    <property type="match status" value="1"/>
</dbReference>
<dbReference type="Proteomes" id="UP000292082">
    <property type="component" value="Unassembled WGS sequence"/>
</dbReference>
<name>A0A4Q9ND88_9APHY</name>
<dbReference type="InterPro" id="IPR036259">
    <property type="entry name" value="MFS_trans_sf"/>
</dbReference>
<dbReference type="Gene3D" id="1.20.1250.20">
    <property type="entry name" value="MFS general substrate transporter like domains"/>
    <property type="match status" value="2"/>
</dbReference>
<evidence type="ECO:0000313" key="6">
    <source>
        <dbReference type="EMBL" id="TBU52142.1"/>
    </source>
</evidence>
<evidence type="ECO:0000256" key="1">
    <source>
        <dbReference type="ARBA" id="ARBA00004141"/>
    </source>
</evidence>
<dbReference type="Pfam" id="PF07690">
    <property type="entry name" value="MFS_1"/>
    <property type="match status" value="1"/>
</dbReference>
<keyword evidence="5" id="KW-0472">Membrane</keyword>
<dbReference type="InterPro" id="IPR020846">
    <property type="entry name" value="MFS_dom"/>
</dbReference>
<evidence type="ECO:0000313" key="7">
    <source>
        <dbReference type="Proteomes" id="UP000292082"/>
    </source>
</evidence>
<dbReference type="GO" id="GO:0016020">
    <property type="term" value="C:membrane"/>
    <property type="evidence" value="ECO:0007669"/>
    <property type="project" value="UniProtKB-SubCell"/>
</dbReference>
<protein>
    <submittedName>
        <fullName evidence="6">MFS general substrate transporter</fullName>
    </submittedName>
</protein>
<proteinExistence type="predicted"/>
<evidence type="ECO:0000256" key="4">
    <source>
        <dbReference type="ARBA" id="ARBA00022989"/>
    </source>
</evidence>
<dbReference type="SUPFAM" id="SSF103473">
    <property type="entry name" value="MFS general substrate transporter"/>
    <property type="match status" value="1"/>
</dbReference>
<accession>A0A4Q9ND88</accession>
<comment type="subcellular location">
    <subcellularLocation>
        <location evidence="1">Membrane</location>
        <topology evidence="1">Multi-pass membrane protein</topology>
    </subcellularLocation>
</comment>
<dbReference type="EMBL" id="ML145264">
    <property type="protein sequence ID" value="TBU52142.1"/>
    <property type="molecule type" value="Genomic_DNA"/>
</dbReference>
<reference evidence="6 7" key="1">
    <citation type="submission" date="2019-01" db="EMBL/GenBank/DDBJ databases">
        <title>Draft genome sequences of three monokaryotic isolates of the white-rot basidiomycete fungus Dichomitus squalens.</title>
        <authorList>
            <consortium name="DOE Joint Genome Institute"/>
            <person name="Lopez S.C."/>
            <person name="Andreopoulos B."/>
            <person name="Pangilinan J."/>
            <person name="Lipzen A."/>
            <person name="Riley R."/>
            <person name="Ahrendt S."/>
            <person name="Ng V."/>
            <person name="Barry K."/>
            <person name="Daum C."/>
            <person name="Grigoriev I.V."/>
            <person name="Hilden K.S."/>
            <person name="Makela M.R."/>
            <person name="de Vries R.P."/>
        </authorList>
    </citation>
    <scope>NUCLEOTIDE SEQUENCE [LARGE SCALE GENOMIC DNA]</scope>
    <source>
        <strain evidence="6 7">CBS 464.89</strain>
    </source>
</reference>
<evidence type="ECO:0000256" key="2">
    <source>
        <dbReference type="ARBA" id="ARBA00022448"/>
    </source>
</evidence>